<proteinExistence type="predicted"/>
<evidence type="ECO:0000256" key="1">
    <source>
        <dbReference type="SAM" id="Phobius"/>
    </source>
</evidence>
<reference evidence="3" key="1">
    <citation type="submission" date="2017-04" db="EMBL/GenBank/DDBJ databases">
        <authorList>
            <person name="Song Y."/>
            <person name="Cho B.-K."/>
        </authorList>
    </citation>
    <scope>NUCLEOTIDE SEQUENCE [LARGE SCALE GENOMIC DNA]</scope>
    <source>
        <strain evidence="3">SL1</strain>
    </source>
</reference>
<feature type="transmembrane region" description="Helical" evidence="1">
    <location>
        <begin position="12"/>
        <end position="29"/>
    </location>
</feature>
<dbReference type="Pfam" id="PF09578">
    <property type="entry name" value="Spore_YabQ"/>
    <property type="match status" value="1"/>
</dbReference>
<evidence type="ECO:0000313" key="2">
    <source>
        <dbReference type="EMBL" id="AWI07388.1"/>
    </source>
</evidence>
<feature type="transmembrane region" description="Helical" evidence="1">
    <location>
        <begin position="110"/>
        <end position="126"/>
    </location>
</feature>
<dbReference type="RefSeq" id="WP_032078378.1">
    <property type="nucleotide sequence ID" value="NZ_CP020953.1"/>
</dbReference>
<keyword evidence="3" id="KW-1185">Reference proteome</keyword>
<dbReference type="Proteomes" id="UP000244910">
    <property type="component" value="Chromosome"/>
</dbReference>
<dbReference type="NCBIfam" id="TIGR02893">
    <property type="entry name" value="spore_yabQ"/>
    <property type="match status" value="1"/>
</dbReference>
<feature type="transmembrane region" description="Helical" evidence="1">
    <location>
        <begin position="70"/>
        <end position="89"/>
    </location>
</feature>
<gene>
    <name evidence="2" type="ORF">B9W14_23950</name>
</gene>
<dbReference type="EMBL" id="CP020953">
    <property type="protein sequence ID" value="AWI07388.1"/>
    <property type="molecule type" value="Genomic_DNA"/>
</dbReference>
<dbReference type="AlphaFoldDB" id="A0A2U8DXF0"/>
<feature type="transmembrane region" description="Helical" evidence="1">
    <location>
        <begin position="41"/>
        <end position="64"/>
    </location>
</feature>
<keyword evidence="1" id="KW-0812">Transmembrane</keyword>
<accession>A0A2U8DXF0</accession>
<organism evidence="2 3">
    <name type="scientific">Clostridium drakei</name>
    <dbReference type="NCBI Taxonomy" id="332101"/>
    <lineage>
        <taxon>Bacteria</taxon>
        <taxon>Bacillati</taxon>
        <taxon>Bacillota</taxon>
        <taxon>Clostridia</taxon>
        <taxon>Eubacteriales</taxon>
        <taxon>Clostridiaceae</taxon>
        <taxon>Clostridium</taxon>
    </lineage>
</organism>
<protein>
    <submittedName>
        <fullName evidence="2">Spore cortex biosynthesis protein YabQ</fullName>
    </submittedName>
</protein>
<keyword evidence="1" id="KW-1133">Transmembrane helix</keyword>
<sequence>MILSITQQLRCIIFSLIAGIITGILFDLYRIIRGLNNINKILTFVEDILFWILASIIIFIFLLFIDCLYVGVYIYAWITLGAYLYIKIFSSTFIKFQYKLIKNVRRTFRVLKNIVFYPFRIIIYIIKTKNKRNYKK</sequence>
<name>A0A2U8DXF0_9CLOT</name>
<dbReference type="OrthoDB" id="1685240at2"/>
<dbReference type="KEGG" id="cdrk:B9W14_23950"/>
<evidence type="ECO:0000313" key="3">
    <source>
        <dbReference type="Proteomes" id="UP000244910"/>
    </source>
</evidence>
<dbReference type="InterPro" id="IPR019074">
    <property type="entry name" value="YabQ"/>
</dbReference>
<keyword evidence="1" id="KW-0472">Membrane</keyword>